<proteinExistence type="predicted"/>
<dbReference type="InterPro" id="IPR050483">
    <property type="entry name" value="CoA-transferase_III_domain"/>
</dbReference>
<dbReference type="AlphaFoldDB" id="A0A381PD85"/>
<dbReference type="PANTHER" id="PTHR48207">
    <property type="entry name" value="SUCCINATE--HYDROXYMETHYLGLUTARATE COA-TRANSFERASE"/>
    <property type="match status" value="1"/>
</dbReference>
<evidence type="ECO:0000313" key="3">
    <source>
        <dbReference type="EMBL" id="SUZ64139.1"/>
    </source>
</evidence>
<organism evidence="3">
    <name type="scientific">marine metagenome</name>
    <dbReference type="NCBI Taxonomy" id="408172"/>
    <lineage>
        <taxon>unclassified sequences</taxon>
        <taxon>metagenomes</taxon>
        <taxon>ecological metagenomes</taxon>
    </lineage>
</organism>
<dbReference type="InterPro" id="IPR023606">
    <property type="entry name" value="CoA-Trfase_III_dom_1_sf"/>
</dbReference>
<sequence length="779" mass="85094">VLDNYRVIDLTDSRGWLTGFLLAQLGCDVILAEPDGGWPRDDWFEAYNRGKRSVVVSDPDALKALVTDADFVIDCGAHPLPVDLAKLRDNNPRLITVSLSPFGADGPKADWLATDLTLVAASGQMICNGDADRPPVRISIPQAWSHAASHAMVGALVANDERSRSGLGQHVDVSAQQAMAETALPAILHGPAGLPPQERMAGGLQQGPVHLRWTYPCSDGEVLITVAFGAMIGPMFQRFMDWMCAEGGCDEATRDKDWVDFALHIQTGDETLEELSRVMDLIAEFAKTKTKAEFLKASLNRTLLVTPITDLADVVESEQFAAREFWDEVAGARHPGPFIHASESPLQRLGPAPDPGQHDEEVRVSRKHAPQLPQDAQEPEPSRPLEGLKVLDFSWVAAAPLSTKILAYWGAEVVRLESVTRPCLLRGALGHRDDIPDQENAISWHSVNANKMSLAINLSKPEAKKVALDLAAWADIAVESFTPGTLDAMGLGYEVLREINPGIILLSSCVFGQTGPMRDFAGFGNLAAAVAGFYDITGWPDRGAAGPYMAYTDYTSPRFTVAALLAALDYRRRTGKGQYLDFSQAEAATHYLTPGILEYQRTGQLPSRRGNSDPTMAPHAVYPTAGKDKWCAIACENDEQWRSLCREMRREDLAELTINERLEQAAMIDDVIGAWTANQGAGGLQIRLQRHGVAAHMVQDSSDCMNDPQLVHRDHFLWAPHPEARQVMIEGIPHRLSRSIGGFDWGGPTYGQHSMEILEGILGYDSDQIAELAVAEALE</sequence>
<evidence type="ECO:0000256" key="1">
    <source>
        <dbReference type="ARBA" id="ARBA00022679"/>
    </source>
</evidence>
<evidence type="ECO:0008006" key="4">
    <source>
        <dbReference type="Google" id="ProtNLM"/>
    </source>
</evidence>
<dbReference type="Pfam" id="PF02515">
    <property type="entry name" value="CoA_transf_3"/>
    <property type="match status" value="2"/>
</dbReference>
<dbReference type="InterPro" id="IPR003673">
    <property type="entry name" value="CoA-Trfase_fam_III"/>
</dbReference>
<dbReference type="Gene3D" id="3.30.1540.10">
    <property type="entry name" value="formyl-coa transferase, domain 3"/>
    <property type="match status" value="2"/>
</dbReference>
<accession>A0A381PD85</accession>
<name>A0A381PD85_9ZZZZ</name>
<dbReference type="PANTHER" id="PTHR48207:SF3">
    <property type="entry name" value="SUCCINATE--HYDROXYMETHYLGLUTARATE COA-TRANSFERASE"/>
    <property type="match status" value="1"/>
</dbReference>
<keyword evidence="1" id="KW-0808">Transferase</keyword>
<dbReference type="EMBL" id="UINC01000928">
    <property type="protein sequence ID" value="SUZ64139.1"/>
    <property type="molecule type" value="Genomic_DNA"/>
</dbReference>
<feature type="non-terminal residue" evidence="3">
    <location>
        <position position="1"/>
    </location>
</feature>
<dbReference type="SUPFAM" id="SSF89796">
    <property type="entry name" value="CoA-transferase family III (CaiB/BaiF)"/>
    <property type="match status" value="2"/>
</dbReference>
<gene>
    <name evidence="3" type="ORF">METZ01_LOCUS16993</name>
</gene>
<dbReference type="Gene3D" id="3.40.50.10540">
    <property type="entry name" value="Crotonobetainyl-coa:carnitine coa-transferase, domain 1"/>
    <property type="match status" value="2"/>
</dbReference>
<dbReference type="GO" id="GO:0008410">
    <property type="term" value="F:CoA-transferase activity"/>
    <property type="evidence" value="ECO:0007669"/>
    <property type="project" value="TreeGrafter"/>
</dbReference>
<feature type="region of interest" description="Disordered" evidence="2">
    <location>
        <begin position="341"/>
        <end position="383"/>
    </location>
</feature>
<evidence type="ECO:0000256" key="2">
    <source>
        <dbReference type="SAM" id="MobiDB-lite"/>
    </source>
</evidence>
<dbReference type="InterPro" id="IPR044855">
    <property type="entry name" value="CoA-Trfase_III_dom3_sf"/>
</dbReference>
<reference evidence="3" key="1">
    <citation type="submission" date="2018-05" db="EMBL/GenBank/DDBJ databases">
        <authorList>
            <person name="Lanie J.A."/>
            <person name="Ng W.-L."/>
            <person name="Kazmierczak K.M."/>
            <person name="Andrzejewski T.M."/>
            <person name="Davidsen T.M."/>
            <person name="Wayne K.J."/>
            <person name="Tettelin H."/>
            <person name="Glass J.I."/>
            <person name="Rusch D."/>
            <person name="Podicherti R."/>
            <person name="Tsui H.-C.T."/>
            <person name="Winkler M.E."/>
        </authorList>
    </citation>
    <scope>NUCLEOTIDE SEQUENCE</scope>
</reference>
<protein>
    <recommendedName>
        <fullName evidence="4">CoA transferase</fullName>
    </recommendedName>
</protein>